<evidence type="ECO:0000256" key="1">
    <source>
        <dbReference type="ARBA" id="ARBA00010923"/>
    </source>
</evidence>
<feature type="domain" description="Type I restriction modification DNA specificity" evidence="4">
    <location>
        <begin position="367"/>
        <end position="476"/>
    </location>
</feature>
<evidence type="ECO:0000259" key="4">
    <source>
        <dbReference type="Pfam" id="PF01420"/>
    </source>
</evidence>
<dbReference type="Proteomes" id="UP000261295">
    <property type="component" value="Unassembled WGS sequence"/>
</dbReference>
<dbReference type="Pfam" id="PF01420">
    <property type="entry name" value="Methylase_S"/>
    <property type="match status" value="2"/>
</dbReference>
<dbReference type="EMBL" id="QSTL01000029">
    <property type="protein sequence ID" value="RGM51382.1"/>
    <property type="molecule type" value="Genomic_DNA"/>
</dbReference>
<dbReference type="Gene3D" id="3.90.220.20">
    <property type="entry name" value="DNA methylase specificity domains"/>
    <property type="match status" value="2"/>
</dbReference>
<comment type="caution">
    <text evidence="5">The sequence shown here is derived from an EMBL/GenBank/DDBJ whole genome shotgun (WGS) entry which is preliminary data.</text>
</comment>
<proteinExistence type="inferred from homology"/>
<organism evidence="5 6">
    <name type="scientific">Bacteroides uniformis</name>
    <dbReference type="NCBI Taxonomy" id="820"/>
    <lineage>
        <taxon>Bacteria</taxon>
        <taxon>Pseudomonadati</taxon>
        <taxon>Bacteroidota</taxon>
        <taxon>Bacteroidia</taxon>
        <taxon>Bacteroidales</taxon>
        <taxon>Bacteroidaceae</taxon>
        <taxon>Bacteroides</taxon>
    </lineage>
</organism>
<dbReference type="PANTHER" id="PTHR43140">
    <property type="entry name" value="TYPE-1 RESTRICTION ENZYME ECOKI SPECIFICITY PROTEIN"/>
    <property type="match status" value="1"/>
</dbReference>
<dbReference type="InterPro" id="IPR000055">
    <property type="entry name" value="Restrct_endonuc_typeI_TRD"/>
</dbReference>
<dbReference type="InterPro" id="IPR051212">
    <property type="entry name" value="Type-I_RE_S_subunit"/>
</dbReference>
<protein>
    <submittedName>
        <fullName evidence="5">Restriction endonuclease subunit S</fullName>
    </submittedName>
</protein>
<dbReference type="InterPro" id="IPR044946">
    <property type="entry name" value="Restrct_endonuc_typeI_TRD_sf"/>
</dbReference>
<dbReference type="PANTHER" id="PTHR43140:SF1">
    <property type="entry name" value="TYPE I RESTRICTION ENZYME ECOKI SPECIFICITY SUBUNIT"/>
    <property type="match status" value="1"/>
</dbReference>
<dbReference type="SUPFAM" id="SSF116734">
    <property type="entry name" value="DNA methylase specificity domain"/>
    <property type="match status" value="2"/>
</dbReference>
<keyword evidence="5" id="KW-0255">Endonuclease</keyword>
<feature type="domain" description="Type I restriction modification DNA specificity" evidence="4">
    <location>
        <begin position="72"/>
        <end position="250"/>
    </location>
</feature>
<dbReference type="GO" id="GO:0003677">
    <property type="term" value="F:DNA binding"/>
    <property type="evidence" value="ECO:0007669"/>
    <property type="project" value="UniProtKB-KW"/>
</dbReference>
<evidence type="ECO:0000256" key="3">
    <source>
        <dbReference type="ARBA" id="ARBA00023125"/>
    </source>
</evidence>
<evidence type="ECO:0000256" key="2">
    <source>
        <dbReference type="ARBA" id="ARBA00022747"/>
    </source>
</evidence>
<keyword evidence="2" id="KW-0680">Restriction system</keyword>
<name>A0A3E4XAF0_BACUN</name>
<evidence type="ECO:0000313" key="6">
    <source>
        <dbReference type="Proteomes" id="UP000261295"/>
    </source>
</evidence>
<reference evidence="5 6" key="1">
    <citation type="submission" date="2018-08" db="EMBL/GenBank/DDBJ databases">
        <title>A genome reference for cultivated species of the human gut microbiota.</title>
        <authorList>
            <person name="Zou Y."/>
            <person name="Xue W."/>
            <person name="Luo G."/>
        </authorList>
    </citation>
    <scope>NUCLEOTIDE SEQUENCE [LARGE SCALE GENOMIC DNA]</scope>
    <source>
        <strain evidence="5 6">OM07-9</strain>
    </source>
</reference>
<evidence type="ECO:0000313" key="5">
    <source>
        <dbReference type="EMBL" id="RGM51382.1"/>
    </source>
</evidence>
<dbReference type="GO" id="GO:0009307">
    <property type="term" value="P:DNA restriction-modification system"/>
    <property type="evidence" value="ECO:0007669"/>
    <property type="project" value="UniProtKB-KW"/>
</dbReference>
<dbReference type="RefSeq" id="WP_117749932.1">
    <property type="nucleotide sequence ID" value="NZ_QSTL01000029.1"/>
</dbReference>
<accession>A0A3E4XAF0</accession>
<comment type="similarity">
    <text evidence="1">Belongs to the type-I restriction system S methylase family.</text>
</comment>
<sequence length="480" mass="54780">MDTKALRQKILDLAIHGKLVPQDPNDEPASVLLERIKAEKERLIKEGKIKRSKKSAKASDTPHYENVPFEVPESWVWCRLEDIAYVASGSTPDKTCFVKDGIPYIKMYNLRNQEIDFDYQPQYITEEIHNSKLQRSRTEVGDLIMNIVGPPLGKLAVIPATLPQANFNQAAVLIRPYKYKEDLVLYLKSYLEEMSEINSIATRGSAGQVNISLTQSQNMRIPLPPLAEQQRIIAEISKWFALINQIEQGKADLQTIIKQTKSKILDLAIHGKLVPQDPNDEPAIKLLKRINPDFTPCDNGHSGKLPYKIPKTWVWCSHNSILDISGGSQPAKSYFETIPKPNYIRLYQIRDYGESPVPVYIPINLASKQTEKGDILLARYGGSLGKVFHAKQGAYNVAMAKVIFKFENLIYKEYAYYYYLSDLYQGKLKEISRTAQTGFNITDFNDMYFPLPPINEQQRIVQKIEELFSFLDDIQKSLEV</sequence>
<dbReference type="AlphaFoldDB" id="A0A3E4XAF0"/>
<dbReference type="GO" id="GO:0004519">
    <property type="term" value="F:endonuclease activity"/>
    <property type="evidence" value="ECO:0007669"/>
    <property type="project" value="UniProtKB-KW"/>
</dbReference>
<gene>
    <name evidence="5" type="ORF">DXC07_19280</name>
</gene>
<keyword evidence="3" id="KW-0238">DNA-binding</keyword>
<keyword evidence="5" id="KW-0540">Nuclease</keyword>
<keyword evidence="5" id="KW-0378">Hydrolase</keyword>